<reference evidence="8" key="1">
    <citation type="submission" date="2021-02" db="EMBL/GenBank/DDBJ databases">
        <authorList>
            <person name="Nowell W R."/>
        </authorList>
    </citation>
    <scope>NUCLEOTIDE SEQUENCE</scope>
</reference>
<dbReference type="AlphaFoldDB" id="A0A820QUX9"/>
<name>A0A820QUX9_9BILA</name>
<accession>A0A820QUX9</accession>
<organism evidence="8 10">
    <name type="scientific">Rotaria socialis</name>
    <dbReference type="NCBI Taxonomy" id="392032"/>
    <lineage>
        <taxon>Eukaryota</taxon>
        <taxon>Metazoa</taxon>
        <taxon>Spiralia</taxon>
        <taxon>Gnathifera</taxon>
        <taxon>Rotifera</taxon>
        <taxon>Eurotatoria</taxon>
        <taxon>Bdelloidea</taxon>
        <taxon>Philodinida</taxon>
        <taxon>Philodinidae</taxon>
        <taxon>Rotaria</taxon>
    </lineage>
</organism>
<evidence type="ECO:0000313" key="10">
    <source>
        <dbReference type="Proteomes" id="UP000663873"/>
    </source>
</evidence>
<feature type="signal peptide" evidence="1">
    <location>
        <begin position="1"/>
        <end position="18"/>
    </location>
</feature>
<evidence type="ECO:0000313" key="2">
    <source>
        <dbReference type="EMBL" id="CAF3325665.1"/>
    </source>
</evidence>
<keyword evidence="1" id="KW-0732">Signal</keyword>
<sequence>MTHLTISILIIINLGLHSYSSNLYQSYTLIYDPLKSSEWSDDHILTYITTVRLSNYDHHIFQYRRYPCQYFYTDEIEIKHNNETFNQCMYNTATSDYAYNFQIHLTFHHMDSFILRNIAIQCKYVNCSLSLLKVKSTHIDWNKNGNLSNINCSFNTIQIYNITNAAYPLTDWITLRCNSLSACNHSKYNIEHELSSNIQLIYSSLYEIEKPYCSLEKNLAYIIETNFLQTNRLLEQLIDLIQRGFGKPNEREQVHMKEYIEHIENKWINNNMNSTTNATEISGEVQGIFIHTKH</sequence>
<evidence type="ECO:0000313" key="9">
    <source>
        <dbReference type="EMBL" id="CAF4532971.1"/>
    </source>
</evidence>
<dbReference type="Proteomes" id="UP000663825">
    <property type="component" value="Unassembled WGS sequence"/>
</dbReference>
<evidence type="ECO:0000313" key="5">
    <source>
        <dbReference type="EMBL" id="CAF3485332.1"/>
    </source>
</evidence>
<gene>
    <name evidence="3" type="ORF">FME351_LOCUS11437</name>
    <name evidence="4" type="ORF">GRG538_LOCUS16523</name>
    <name evidence="6" type="ORF">HFQ381_LOCUS4847</name>
    <name evidence="5" type="ORF">LUA448_LOCUS24289</name>
    <name evidence="9" type="ORF">QYT958_LOCUS7025</name>
    <name evidence="2" type="ORF">TIS948_LOCUS20668</name>
    <name evidence="7" type="ORF">TSG867_LOCUS7369</name>
    <name evidence="8" type="ORF">UJA718_LOCUS20932</name>
</gene>
<dbReference type="EMBL" id="CAJNYT010002646">
    <property type="protein sequence ID" value="CAF3483856.1"/>
    <property type="molecule type" value="Genomic_DNA"/>
</dbReference>
<evidence type="ECO:0000313" key="7">
    <source>
        <dbReference type="EMBL" id="CAF4318215.1"/>
    </source>
</evidence>
<proteinExistence type="predicted"/>
<dbReference type="EMBL" id="CAJOBP010003981">
    <property type="protein sequence ID" value="CAF4425626.1"/>
    <property type="molecule type" value="Genomic_DNA"/>
</dbReference>
<dbReference type="Proteomes" id="UP000663833">
    <property type="component" value="Unassembled WGS sequence"/>
</dbReference>
<dbReference type="Proteomes" id="UP000663869">
    <property type="component" value="Unassembled WGS sequence"/>
</dbReference>
<feature type="chain" id="PRO_5036416453" evidence="1">
    <location>
        <begin position="19"/>
        <end position="294"/>
    </location>
</feature>
<dbReference type="Proteomes" id="UP000663873">
    <property type="component" value="Unassembled WGS sequence"/>
</dbReference>
<dbReference type="EMBL" id="CAJOBO010000196">
    <property type="protein sequence ID" value="CAF4159140.1"/>
    <property type="molecule type" value="Genomic_DNA"/>
</dbReference>
<dbReference type="Proteomes" id="UP000663862">
    <property type="component" value="Unassembled WGS sequence"/>
</dbReference>
<dbReference type="EMBL" id="CAJNYD010003225">
    <property type="protein sequence ID" value="CAF3485332.1"/>
    <property type="molecule type" value="Genomic_DNA"/>
</dbReference>
<dbReference type="OrthoDB" id="9974238at2759"/>
<evidence type="ECO:0000313" key="8">
    <source>
        <dbReference type="EMBL" id="CAF4425626.1"/>
    </source>
</evidence>
<comment type="caution">
    <text evidence="8">The sequence shown here is derived from an EMBL/GenBank/DDBJ whole genome shotgun (WGS) entry which is preliminary data.</text>
</comment>
<dbReference type="EMBL" id="CAJNYU010001305">
    <property type="protein sequence ID" value="CAF3426746.1"/>
    <property type="molecule type" value="Genomic_DNA"/>
</dbReference>
<dbReference type="Proteomes" id="UP000663872">
    <property type="component" value="Unassembled WGS sequence"/>
</dbReference>
<dbReference type="EMBL" id="CAJOBQ010000287">
    <property type="protein sequence ID" value="CAF4318215.1"/>
    <property type="molecule type" value="Genomic_DNA"/>
</dbReference>
<evidence type="ECO:0000313" key="3">
    <source>
        <dbReference type="EMBL" id="CAF3426746.1"/>
    </source>
</evidence>
<protein>
    <submittedName>
        <fullName evidence="8">Uncharacterized protein</fullName>
    </submittedName>
</protein>
<evidence type="ECO:0000313" key="4">
    <source>
        <dbReference type="EMBL" id="CAF3483856.1"/>
    </source>
</evidence>
<evidence type="ECO:0000256" key="1">
    <source>
        <dbReference type="SAM" id="SignalP"/>
    </source>
</evidence>
<dbReference type="EMBL" id="CAJNXB010003581">
    <property type="protein sequence ID" value="CAF3325665.1"/>
    <property type="molecule type" value="Genomic_DNA"/>
</dbReference>
<dbReference type="Proteomes" id="UP000663848">
    <property type="component" value="Unassembled WGS sequence"/>
</dbReference>
<dbReference type="EMBL" id="CAJOBR010000651">
    <property type="protein sequence ID" value="CAF4532971.1"/>
    <property type="molecule type" value="Genomic_DNA"/>
</dbReference>
<dbReference type="Proteomes" id="UP000663851">
    <property type="component" value="Unassembled WGS sequence"/>
</dbReference>
<evidence type="ECO:0000313" key="6">
    <source>
        <dbReference type="EMBL" id="CAF4159140.1"/>
    </source>
</evidence>
<keyword evidence="10" id="KW-1185">Reference proteome</keyword>